<gene>
    <name evidence="1" type="ORF">DPMN_067482</name>
</gene>
<organism evidence="1 2">
    <name type="scientific">Dreissena polymorpha</name>
    <name type="common">Zebra mussel</name>
    <name type="synonym">Mytilus polymorpha</name>
    <dbReference type="NCBI Taxonomy" id="45954"/>
    <lineage>
        <taxon>Eukaryota</taxon>
        <taxon>Metazoa</taxon>
        <taxon>Spiralia</taxon>
        <taxon>Lophotrochozoa</taxon>
        <taxon>Mollusca</taxon>
        <taxon>Bivalvia</taxon>
        <taxon>Autobranchia</taxon>
        <taxon>Heteroconchia</taxon>
        <taxon>Euheterodonta</taxon>
        <taxon>Imparidentia</taxon>
        <taxon>Neoheterodontei</taxon>
        <taxon>Myida</taxon>
        <taxon>Dreissenoidea</taxon>
        <taxon>Dreissenidae</taxon>
        <taxon>Dreissena</taxon>
    </lineage>
</organism>
<sequence length="209" mass="23927">MIPWDLITSHNRLPCSTILHRELMLNAQESKSFYWKKLTGLSLGSLCSDLSLADVHSQDTYLFCNTLTCKILSIAECSIPVSSGKVKARNRVPWWNEACSKAVQDRKKALKILKKNPAENYLLNYRSLENQAKRVILTQKLQIGKNSLIQQLLIRKLLGIYGKKFTESKENHSPLYRYLNTKAKLPLPQGTRLNFWYSISNLSELSKAV</sequence>
<name>A0A9D3YVV3_DREPO</name>
<evidence type="ECO:0000313" key="1">
    <source>
        <dbReference type="EMBL" id="KAH3708043.1"/>
    </source>
</evidence>
<dbReference type="AlphaFoldDB" id="A0A9D3YVV3"/>
<evidence type="ECO:0000313" key="2">
    <source>
        <dbReference type="Proteomes" id="UP000828390"/>
    </source>
</evidence>
<reference evidence="1" key="1">
    <citation type="journal article" date="2019" name="bioRxiv">
        <title>The Genome of the Zebra Mussel, Dreissena polymorpha: A Resource for Invasive Species Research.</title>
        <authorList>
            <person name="McCartney M.A."/>
            <person name="Auch B."/>
            <person name="Kono T."/>
            <person name="Mallez S."/>
            <person name="Zhang Y."/>
            <person name="Obille A."/>
            <person name="Becker A."/>
            <person name="Abrahante J.E."/>
            <person name="Garbe J."/>
            <person name="Badalamenti J.P."/>
            <person name="Herman A."/>
            <person name="Mangelson H."/>
            <person name="Liachko I."/>
            <person name="Sullivan S."/>
            <person name="Sone E.D."/>
            <person name="Koren S."/>
            <person name="Silverstein K.A.T."/>
            <person name="Beckman K.B."/>
            <person name="Gohl D.M."/>
        </authorList>
    </citation>
    <scope>NUCLEOTIDE SEQUENCE</scope>
    <source>
        <strain evidence="1">Duluth1</strain>
        <tissue evidence="1">Whole animal</tissue>
    </source>
</reference>
<dbReference type="Proteomes" id="UP000828390">
    <property type="component" value="Unassembled WGS sequence"/>
</dbReference>
<protein>
    <submittedName>
        <fullName evidence="1">Uncharacterized protein</fullName>
    </submittedName>
</protein>
<comment type="caution">
    <text evidence="1">The sequence shown here is derived from an EMBL/GenBank/DDBJ whole genome shotgun (WGS) entry which is preliminary data.</text>
</comment>
<reference evidence="1" key="2">
    <citation type="submission" date="2020-11" db="EMBL/GenBank/DDBJ databases">
        <authorList>
            <person name="McCartney M.A."/>
            <person name="Auch B."/>
            <person name="Kono T."/>
            <person name="Mallez S."/>
            <person name="Becker A."/>
            <person name="Gohl D.M."/>
            <person name="Silverstein K.A.T."/>
            <person name="Koren S."/>
            <person name="Bechman K.B."/>
            <person name="Herman A."/>
            <person name="Abrahante J.E."/>
            <person name="Garbe J."/>
        </authorList>
    </citation>
    <scope>NUCLEOTIDE SEQUENCE</scope>
    <source>
        <strain evidence="1">Duluth1</strain>
        <tissue evidence="1">Whole animal</tissue>
    </source>
</reference>
<accession>A0A9D3YVV3</accession>
<keyword evidence="2" id="KW-1185">Reference proteome</keyword>
<dbReference type="EMBL" id="JAIWYP010000014">
    <property type="protein sequence ID" value="KAH3708043.1"/>
    <property type="molecule type" value="Genomic_DNA"/>
</dbReference>
<proteinExistence type="predicted"/>